<dbReference type="EMBL" id="FWFF01000003">
    <property type="protein sequence ID" value="SLM92720.1"/>
    <property type="molecule type" value="Genomic_DNA"/>
</dbReference>
<evidence type="ECO:0000256" key="1">
    <source>
        <dbReference type="ARBA" id="ARBA00022512"/>
    </source>
</evidence>
<keyword evidence="7" id="KW-0472">Membrane</keyword>
<gene>
    <name evidence="9" type="ORF">FM105_03270</name>
</gene>
<evidence type="ECO:0000256" key="7">
    <source>
        <dbReference type="SAM" id="Phobius"/>
    </source>
</evidence>
<dbReference type="NCBIfam" id="TIGR01167">
    <property type="entry name" value="LPXTG_anchor"/>
    <property type="match status" value="1"/>
</dbReference>
<dbReference type="GO" id="GO:0009003">
    <property type="term" value="F:signal peptidase activity"/>
    <property type="evidence" value="ECO:0007669"/>
    <property type="project" value="UniProtKB-EC"/>
</dbReference>
<feature type="transmembrane region" description="Helical" evidence="7">
    <location>
        <begin position="398"/>
        <end position="417"/>
    </location>
</feature>
<dbReference type="CDD" id="cd06530">
    <property type="entry name" value="S26_SPase_I"/>
    <property type="match status" value="1"/>
</dbReference>
<dbReference type="AlphaFoldDB" id="A0A1X6X283"/>
<evidence type="ECO:0000313" key="10">
    <source>
        <dbReference type="Proteomes" id="UP000196581"/>
    </source>
</evidence>
<keyword evidence="7" id="KW-0812">Transmembrane</keyword>
<keyword evidence="10" id="KW-1185">Reference proteome</keyword>
<reference evidence="10" key="1">
    <citation type="submission" date="2017-02" db="EMBL/GenBank/DDBJ databases">
        <authorList>
            <person name="Dridi B."/>
        </authorList>
    </citation>
    <scope>NUCLEOTIDE SEQUENCE [LARGE SCALE GENOMIC DNA]</scope>
    <source>
        <strain evidence="10">B Co 03.10</strain>
    </source>
</reference>
<proteinExistence type="predicted"/>
<evidence type="ECO:0000256" key="5">
    <source>
        <dbReference type="NCBIfam" id="TIGR02228"/>
    </source>
</evidence>
<dbReference type="GO" id="GO:0016020">
    <property type="term" value="C:membrane"/>
    <property type="evidence" value="ECO:0007669"/>
    <property type="project" value="UniProtKB-UniRule"/>
</dbReference>
<dbReference type="InterPro" id="IPR019931">
    <property type="entry name" value="LPXTG_anchor"/>
</dbReference>
<dbReference type="GO" id="GO:0006465">
    <property type="term" value="P:signal peptide processing"/>
    <property type="evidence" value="ECO:0007669"/>
    <property type="project" value="UniProtKB-UniRule"/>
</dbReference>
<feature type="domain" description="Gram-positive cocci surface proteins LPxTG" evidence="8">
    <location>
        <begin position="388"/>
        <end position="422"/>
    </location>
</feature>
<dbReference type="InterPro" id="IPR001733">
    <property type="entry name" value="Peptidase_S26B"/>
</dbReference>
<protein>
    <recommendedName>
        <fullName evidence="5">Signal peptidase I</fullName>
        <ecNumber evidence="5">3.4.21.89</ecNumber>
    </recommendedName>
</protein>
<dbReference type="NCBIfam" id="TIGR02228">
    <property type="entry name" value="sigpep_I_arch"/>
    <property type="match status" value="1"/>
</dbReference>
<evidence type="ECO:0000313" key="9">
    <source>
        <dbReference type="EMBL" id="SLM92720.1"/>
    </source>
</evidence>
<keyword evidence="4" id="KW-0572">Peptidoglycan-anchor</keyword>
<dbReference type="InterPro" id="IPR019533">
    <property type="entry name" value="Peptidase_S26"/>
</dbReference>
<feature type="compositionally biased region" description="Acidic residues" evidence="6">
    <location>
        <begin position="376"/>
        <end position="389"/>
    </location>
</feature>
<feature type="region of interest" description="Disordered" evidence="6">
    <location>
        <begin position="157"/>
        <end position="190"/>
    </location>
</feature>
<organism evidence="9 10">
    <name type="scientific">Brevibacterium yomogidense</name>
    <dbReference type="NCBI Taxonomy" id="946573"/>
    <lineage>
        <taxon>Bacteria</taxon>
        <taxon>Bacillati</taxon>
        <taxon>Actinomycetota</taxon>
        <taxon>Actinomycetes</taxon>
        <taxon>Micrococcales</taxon>
        <taxon>Brevibacteriaceae</taxon>
        <taxon>Brevibacterium</taxon>
    </lineage>
</organism>
<keyword evidence="1" id="KW-0134">Cell wall</keyword>
<keyword evidence="7" id="KW-1133">Transmembrane helix</keyword>
<evidence type="ECO:0000256" key="2">
    <source>
        <dbReference type="ARBA" id="ARBA00022525"/>
    </source>
</evidence>
<feature type="compositionally biased region" description="Acidic residues" evidence="6">
    <location>
        <begin position="161"/>
        <end position="170"/>
    </location>
</feature>
<evidence type="ECO:0000256" key="3">
    <source>
        <dbReference type="ARBA" id="ARBA00022729"/>
    </source>
</evidence>
<feature type="transmembrane region" description="Helical" evidence="7">
    <location>
        <begin position="6"/>
        <end position="29"/>
    </location>
</feature>
<evidence type="ECO:0000256" key="4">
    <source>
        <dbReference type="ARBA" id="ARBA00023088"/>
    </source>
</evidence>
<evidence type="ECO:0000256" key="6">
    <source>
        <dbReference type="SAM" id="MobiDB-lite"/>
    </source>
</evidence>
<dbReference type="EC" id="3.4.21.89" evidence="5"/>
<sequence>MIGDWLLNLLAVAGSVCIVLVILGVVFNVSIMMFRTGSMSPTITAGSIALVREIPATELDEGDVVTVDRGEETLPVTHRVVRILDSDSTSGVVTFEMRGDANESNDPKPYAESTVSRVMFSVPGVAPVIQWFSNPYVLGGLTLGATTLVLWAFWPRRGDDGSEPESTDAETETKDGAHPAPPAPSPRTTARHSIAGPAVILLAASLTAQASDTSGADTSTATETRTAHGDHLRMAASGDADQMRNLSPGHSATWTVDVWAEAPEPGDISLDIGADGTLADVHDAMTVTITMCSQRAAEADCDNGVTTLIADTSLSELRDDGTQRRELATMTTEEERRLFVTATLSESAADLGVVGDSGTVRITATGAGDELSLGPDDPDDPDRDQDDDGTLPRTGIEGWQWLLLAGGLLVAVGATLVSRRRDEVPR</sequence>
<dbReference type="Proteomes" id="UP000196581">
    <property type="component" value="Unassembled WGS sequence"/>
</dbReference>
<feature type="region of interest" description="Disordered" evidence="6">
    <location>
        <begin position="364"/>
        <end position="392"/>
    </location>
</feature>
<dbReference type="Pfam" id="PF00746">
    <property type="entry name" value="Gram_pos_anchor"/>
    <property type="match status" value="1"/>
</dbReference>
<keyword evidence="3" id="KW-0732">Signal</keyword>
<evidence type="ECO:0000259" key="8">
    <source>
        <dbReference type="Pfam" id="PF00746"/>
    </source>
</evidence>
<name>A0A1X6X283_9MICO</name>
<keyword evidence="2" id="KW-0964">Secreted</keyword>
<dbReference type="GO" id="GO:0004252">
    <property type="term" value="F:serine-type endopeptidase activity"/>
    <property type="evidence" value="ECO:0007669"/>
    <property type="project" value="UniProtKB-UniRule"/>
</dbReference>
<accession>A0A1X6X283</accession>